<dbReference type="Pfam" id="PF24564">
    <property type="entry name" value="DUF7605"/>
    <property type="match status" value="1"/>
</dbReference>
<keyword evidence="6" id="KW-1185">Reference proteome</keyword>
<evidence type="ECO:0000259" key="3">
    <source>
        <dbReference type="Pfam" id="PF00350"/>
    </source>
</evidence>
<feature type="domain" description="DUF7605" evidence="4">
    <location>
        <begin position="733"/>
        <end position="913"/>
    </location>
</feature>
<feature type="region of interest" description="Disordered" evidence="2">
    <location>
        <begin position="147"/>
        <end position="177"/>
    </location>
</feature>
<evidence type="ECO:0000256" key="1">
    <source>
        <dbReference type="SAM" id="Coils"/>
    </source>
</evidence>
<dbReference type="InParanoid" id="A0A7C8IRN1"/>
<feature type="compositionally biased region" description="Polar residues" evidence="2">
    <location>
        <begin position="65"/>
        <end position="82"/>
    </location>
</feature>
<comment type="caution">
    <text evidence="5">The sequence shown here is derived from an EMBL/GenBank/DDBJ whole genome shotgun (WGS) entry which is preliminary data.</text>
</comment>
<reference evidence="5 6" key="1">
    <citation type="submission" date="2019-12" db="EMBL/GenBank/DDBJ databases">
        <title>Draft genome sequence of the ascomycete Xylaria multiplex DSM 110363.</title>
        <authorList>
            <person name="Buettner E."/>
            <person name="Kellner H."/>
        </authorList>
    </citation>
    <scope>NUCLEOTIDE SEQUENCE [LARGE SCALE GENOMIC DNA]</scope>
    <source>
        <strain evidence="5 6">DSM 110363</strain>
    </source>
</reference>
<feature type="region of interest" description="Disordered" evidence="2">
    <location>
        <begin position="1442"/>
        <end position="1468"/>
    </location>
</feature>
<name>A0A7C8IRN1_9PEZI</name>
<dbReference type="Pfam" id="PF00350">
    <property type="entry name" value="Dynamin_N"/>
    <property type="match status" value="1"/>
</dbReference>
<feature type="coiled-coil region" evidence="1">
    <location>
        <begin position="526"/>
        <end position="579"/>
    </location>
</feature>
<feature type="region of interest" description="Disordered" evidence="2">
    <location>
        <begin position="1096"/>
        <end position="1142"/>
    </location>
</feature>
<dbReference type="SUPFAM" id="SSF52540">
    <property type="entry name" value="P-loop containing nucleoside triphosphate hydrolases"/>
    <property type="match status" value="1"/>
</dbReference>
<evidence type="ECO:0000313" key="5">
    <source>
        <dbReference type="EMBL" id="KAF2968518.1"/>
    </source>
</evidence>
<feature type="compositionally biased region" description="Polar residues" evidence="2">
    <location>
        <begin position="89"/>
        <end position="100"/>
    </location>
</feature>
<evidence type="ECO:0000313" key="6">
    <source>
        <dbReference type="Proteomes" id="UP000481858"/>
    </source>
</evidence>
<dbReference type="Gene3D" id="3.40.50.300">
    <property type="entry name" value="P-loop containing nucleotide triphosphate hydrolases"/>
    <property type="match status" value="2"/>
</dbReference>
<dbReference type="InterPro" id="IPR045063">
    <property type="entry name" value="Dynamin_N"/>
</dbReference>
<dbReference type="InterPro" id="IPR027417">
    <property type="entry name" value="P-loop_NTPase"/>
</dbReference>
<dbReference type="OrthoDB" id="3598281at2759"/>
<feature type="compositionally biased region" description="Polar residues" evidence="2">
    <location>
        <begin position="1104"/>
        <end position="1123"/>
    </location>
</feature>
<keyword evidence="1" id="KW-0175">Coiled coil</keyword>
<accession>A0A7C8IRN1</accession>
<dbReference type="EMBL" id="WUBL01000049">
    <property type="protein sequence ID" value="KAF2968518.1"/>
    <property type="molecule type" value="Genomic_DNA"/>
</dbReference>
<evidence type="ECO:0000259" key="4">
    <source>
        <dbReference type="Pfam" id="PF24564"/>
    </source>
</evidence>
<sequence>MVQVELPIRRSARQSSRNGDAGSFTPPSSTSGSSSDHYVIPRAEFNFYFSPDTALPSVERPPTSDGGSNKSTPSTPASQVPSFSIAPPDSSSRHVSTARSTGRDDSTINDLDSQLNGLRFSAATPSMDLAGISDALRAVIAGRDSRSSPLVDPVLRASLSPSPGRQSAHRRRSSSRTILEKHDVKSEVPPNDRFNLPAFQKALRDTKSLMSRLVDVLESSAVHNEPDSVMQRLHSQAKNLSQFESPSRRTVGFVGDSGAGKSSLLNSLLDCRDLARSSNGGGACTCVATEFHFHEDQDFVVIVEKFSEAELMPQLKSLLRDYRHFHLDRDSFGSREEVADLEKRAGVASDTFQAMFPNHFVNKTTFIQDTESKALSNLKSWVRNFDQSMIQERKSGLGLDECSEFLMQLSSDTSLRAPLWPWIKKITVYLNAHILSRGLILVDLPGLRDLNSVRRNITERYLLKCDEIFVVAAEGRATTDEGVQSVIELAKKARLSNVGIICTRSDEIKAAEALKDWKGKEAAKKIQEKLEVINREKDLSRHLEEEISSFDGIDSDDLSNEEKQDLHRLESNLRSIKKRLNHGKFDLQQYLITTRNAIVEGKLFELYRHEVAGNLLKVFCASNTLYWDWRESPRDESKPRLLLSGILAIREHCMAMVSESQYAAAKKYMKDDIGVLLGELALWVQSGQGSLSAERKERIRSTLETLERKLYLELCGRTSRLNTIANTCPEEHLDRWSMAAKGRSGEWSCWHHSSYAAFCRSYGTHCTAAIGRRNWNEEIIEEMANDLSLPWEQLQTTLDEQGEDIAEFIDDVFEEADEFLDTELDDSPDTAFTIASTLSSKKRVMQSDIEKILNDLQGDLRTLRTDALSGIRTSFIGKAMENAYDNARCESGTGSDARRKAIINSAVRRNGLFVDLLKKFKTSFSEHVNDTQDLIQESVSSNFEAIQDTFDIVRNDNVTLESEKDPAFRRRLEEELEATKENMKEVYDTIASRIFVLMAPNGSGSRSNSKKQPIVYCEGSPSWNPDNYLVDTELHVRAEAHLANNDLKSAITTSFSLRASDAYVYHAIVSVTLPQVQHVVSLGGAHGLHNWYYGEPPADPPTLSPSHPESSGPLNGEQTSETPPESKPHSVPQPQAPLVLPPPPQADIEAYLAIFNPTNAASTALKNYTANAKKGSLRREIGAYLSLKRYIHPSLNLSIPRIKPSKPAPANPYLSFLAWASYNLEWAGPSASSARGRPSSHHILPILMHHFGCACPSHEALEILRAIASGREIIDMGSGNGYWTRMLRDYHAFHAPSPSMSKSSSKSPKPPAPIPLVTPVDSAQSSWRTTWIHDTLITDGATYLRTTRSGAKDALLLLVYPIVGGGVAGGREGGFTRSMLDAYDGDTLAVVGTQNHNGYTGFRDVTMDEFMAREHGDEWIKVVQIPLPSFPGKDEALYIFQRGQRAPSPVDKETGAPKSIDQGKPQNT</sequence>
<feature type="region of interest" description="Disordered" evidence="2">
    <location>
        <begin position="51"/>
        <end position="110"/>
    </location>
</feature>
<feature type="region of interest" description="Disordered" evidence="2">
    <location>
        <begin position="1"/>
        <end position="37"/>
    </location>
</feature>
<dbReference type="PANTHER" id="PTHR36681:SF3">
    <property type="entry name" value="NUCLEAR GTPASE, GERMINAL CENTER-ASSOCIATED, TANDEM DUPLICATE 3"/>
    <property type="match status" value="1"/>
</dbReference>
<protein>
    <submittedName>
        <fullName evidence="5">Uncharacterized protein</fullName>
    </submittedName>
</protein>
<gene>
    <name evidence="5" type="ORF">GQX73_g5014</name>
</gene>
<feature type="domain" description="Dynamin N-terminal" evidence="3">
    <location>
        <begin position="251"/>
        <end position="500"/>
    </location>
</feature>
<feature type="compositionally biased region" description="Low complexity" evidence="2">
    <location>
        <begin position="22"/>
        <end position="35"/>
    </location>
</feature>
<proteinExistence type="predicted"/>
<organism evidence="5 6">
    <name type="scientific">Xylaria multiplex</name>
    <dbReference type="NCBI Taxonomy" id="323545"/>
    <lineage>
        <taxon>Eukaryota</taxon>
        <taxon>Fungi</taxon>
        <taxon>Dikarya</taxon>
        <taxon>Ascomycota</taxon>
        <taxon>Pezizomycotina</taxon>
        <taxon>Sordariomycetes</taxon>
        <taxon>Xylariomycetidae</taxon>
        <taxon>Xylariales</taxon>
        <taxon>Xylariaceae</taxon>
        <taxon>Xylaria</taxon>
    </lineage>
</organism>
<dbReference type="PANTHER" id="PTHR36681">
    <property type="entry name" value="NUCLEAR GTPASE, GERMINAL CENTER-ASSOCIATED, TANDEM DUPLICATE 3"/>
    <property type="match status" value="1"/>
</dbReference>
<dbReference type="Proteomes" id="UP000481858">
    <property type="component" value="Unassembled WGS sequence"/>
</dbReference>
<evidence type="ECO:0000256" key="2">
    <source>
        <dbReference type="SAM" id="MobiDB-lite"/>
    </source>
</evidence>
<dbReference type="InterPro" id="IPR056024">
    <property type="entry name" value="DUF7605"/>
</dbReference>